<dbReference type="SMART" id="SM00671">
    <property type="entry name" value="SEL1"/>
    <property type="match status" value="5"/>
</dbReference>
<dbReference type="SUPFAM" id="SSF81901">
    <property type="entry name" value="HCP-like"/>
    <property type="match status" value="2"/>
</dbReference>
<feature type="compositionally biased region" description="Pro residues" evidence="2">
    <location>
        <begin position="374"/>
        <end position="384"/>
    </location>
</feature>
<dbReference type="PANTHER" id="PTHR46430">
    <property type="entry name" value="PROTEIN SKT5-RELATED"/>
    <property type="match status" value="1"/>
</dbReference>
<dbReference type="InterPro" id="IPR006597">
    <property type="entry name" value="Sel1-like"/>
</dbReference>
<dbReference type="InterPro" id="IPR011990">
    <property type="entry name" value="TPR-like_helical_dom_sf"/>
</dbReference>
<evidence type="ECO:0000256" key="2">
    <source>
        <dbReference type="SAM" id="MobiDB-lite"/>
    </source>
</evidence>
<gene>
    <name evidence="3" type="ORF">SYNPS1DRAFT_29161</name>
</gene>
<keyword evidence="1" id="KW-0677">Repeat</keyword>
<evidence type="ECO:0000313" key="3">
    <source>
        <dbReference type="EMBL" id="RKP25092.1"/>
    </source>
</evidence>
<accession>A0A4P9YZQ9</accession>
<dbReference type="InterPro" id="IPR051726">
    <property type="entry name" value="Chitin_Synth_Reg"/>
</dbReference>
<feature type="compositionally biased region" description="Low complexity" evidence="2">
    <location>
        <begin position="63"/>
        <end position="80"/>
    </location>
</feature>
<dbReference type="Pfam" id="PF08238">
    <property type="entry name" value="Sel1"/>
    <property type="match status" value="7"/>
</dbReference>
<dbReference type="AlphaFoldDB" id="A0A4P9YZQ9"/>
<keyword evidence="4" id="KW-1185">Reference proteome</keyword>
<dbReference type="EMBL" id="KZ989886">
    <property type="protein sequence ID" value="RKP25092.1"/>
    <property type="molecule type" value="Genomic_DNA"/>
</dbReference>
<name>A0A4P9YZQ9_9FUNG</name>
<feature type="region of interest" description="Disordered" evidence="2">
    <location>
        <begin position="120"/>
        <end position="256"/>
    </location>
</feature>
<feature type="region of interest" description="Disordered" evidence="2">
    <location>
        <begin position="270"/>
        <end position="473"/>
    </location>
</feature>
<feature type="compositionally biased region" description="Polar residues" evidence="2">
    <location>
        <begin position="13"/>
        <end position="24"/>
    </location>
</feature>
<feature type="compositionally biased region" description="Low complexity" evidence="2">
    <location>
        <begin position="385"/>
        <end position="412"/>
    </location>
</feature>
<dbReference type="Gene3D" id="1.25.40.10">
    <property type="entry name" value="Tetratricopeptide repeat domain"/>
    <property type="match status" value="3"/>
</dbReference>
<evidence type="ECO:0008006" key="5">
    <source>
        <dbReference type="Google" id="ProtNLM"/>
    </source>
</evidence>
<dbReference type="OrthoDB" id="272077at2759"/>
<feature type="non-terminal residue" evidence="3">
    <location>
        <position position="856"/>
    </location>
</feature>
<dbReference type="PANTHER" id="PTHR46430:SF2">
    <property type="entry name" value="CHITIN SYNTHASE REGULATORY FACTOR 4"/>
    <property type="match status" value="1"/>
</dbReference>
<organism evidence="3 4">
    <name type="scientific">Syncephalis pseudoplumigaleata</name>
    <dbReference type="NCBI Taxonomy" id="1712513"/>
    <lineage>
        <taxon>Eukaryota</taxon>
        <taxon>Fungi</taxon>
        <taxon>Fungi incertae sedis</taxon>
        <taxon>Zoopagomycota</taxon>
        <taxon>Zoopagomycotina</taxon>
        <taxon>Zoopagomycetes</taxon>
        <taxon>Zoopagales</taxon>
        <taxon>Piptocephalidaceae</taxon>
        <taxon>Syncephalis</taxon>
    </lineage>
</organism>
<feature type="region of interest" description="Disordered" evidence="2">
    <location>
        <begin position="1"/>
        <end position="89"/>
    </location>
</feature>
<evidence type="ECO:0000313" key="4">
    <source>
        <dbReference type="Proteomes" id="UP000278143"/>
    </source>
</evidence>
<protein>
    <recommendedName>
        <fullName evidence="5">HCP-like protein</fullName>
    </recommendedName>
</protein>
<reference evidence="4" key="1">
    <citation type="journal article" date="2018" name="Nat. Microbiol.">
        <title>Leveraging single-cell genomics to expand the fungal tree of life.</title>
        <authorList>
            <person name="Ahrendt S.R."/>
            <person name="Quandt C.A."/>
            <person name="Ciobanu D."/>
            <person name="Clum A."/>
            <person name="Salamov A."/>
            <person name="Andreopoulos B."/>
            <person name="Cheng J.F."/>
            <person name="Woyke T."/>
            <person name="Pelin A."/>
            <person name="Henrissat B."/>
            <person name="Reynolds N.K."/>
            <person name="Benny G.L."/>
            <person name="Smith M.E."/>
            <person name="James T.Y."/>
            <person name="Grigoriev I.V."/>
        </authorList>
    </citation>
    <scope>NUCLEOTIDE SEQUENCE [LARGE SCALE GENOMIC DNA]</scope>
    <source>
        <strain evidence="4">Benny S71-1</strain>
    </source>
</reference>
<feature type="compositionally biased region" description="Acidic residues" evidence="2">
    <location>
        <begin position="161"/>
        <end position="181"/>
    </location>
</feature>
<sequence length="856" mass="91135">MATAGGITVPVHSDTQAQQQQEPLSLTIRGPRPVPNWRTGSAGRSAGQRTSGTRPAIPDFNPDAPTAAAASDSEPAAKTASYASYKDSITPTGTLTRYLVSNGFIPAQLDAFTSATVQSTGRAFGPRPAPFPPKPVQSASEHEAGSSQVGVFSSSYGGIDGGDDDDDEDGGHGEDEEELLEEAMKAAHAQLAQQRQMDNASDVDDSDGEDDILSVLMAMSTLNSKEAPAAPSTAPTEPEQPSMTEQPSPPVIEMQSIPVAATTALFTASAKEEAAMEAATPPATSDRPIECASSVASHDVPAPHSTAHSPAMQAVNPLPSPPSPRIDEMARPSSTGTSASVPADYANHPLPPIPPSPSAQQLHVQPPRVDPEPYQRPPSHPSSPSPATSIARPASVHSQSSFLMSSSNNNNNQRPMYSGSRPPSNASSAHPSPHLGPGHPPTKAALTGPPLPPSANMQATPPKRANHSTVNGEALRANLIRPLSLEALERMRAELVGSQDPAQQLRFARFAQCTAESMPMSGTPVNDPRKRLLDDAFAIIDRLAKANNGEAVYIKGTWYAAGKMGNTRDADKALKYYQRAAKLGYPKASFQIGRHYENDPNRAMQFYQRASALGDADANYRMGTIYLHGDLKQRPNPSQALKYLKRAATAPEPSVKAALLLAELLADRNAELRIDPLDRDANEAVHMYHIAAELEMPVAQRELGRIYEDGLMGCARDPALSASWFQRAADSNDAVAALAMSAWCIKGVPGRFDRDDRAAFEWCRKEGEQALPDVEYTCGHYHEAGIGVQMDRDVAIAWYRKAAGGGSALARERLHQLENGAMPAQAAPSVVPGYGHLPSPHQAPPPHSGHPYHQMA</sequence>
<feature type="compositionally biased region" description="Low complexity" evidence="2">
    <location>
        <begin position="226"/>
        <end position="242"/>
    </location>
</feature>
<proteinExistence type="predicted"/>
<feature type="region of interest" description="Disordered" evidence="2">
    <location>
        <begin position="828"/>
        <end position="856"/>
    </location>
</feature>
<feature type="compositionally biased region" description="Polar residues" evidence="2">
    <location>
        <begin position="145"/>
        <end position="156"/>
    </location>
</feature>
<feature type="compositionally biased region" description="Low complexity" evidence="2">
    <location>
        <begin position="422"/>
        <end position="437"/>
    </location>
</feature>
<evidence type="ECO:0000256" key="1">
    <source>
        <dbReference type="ARBA" id="ARBA00022737"/>
    </source>
</evidence>
<dbReference type="Proteomes" id="UP000278143">
    <property type="component" value="Unassembled WGS sequence"/>
</dbReference>
<feature type="compositionally biased region" description="Acidic residues" evidence="2">
    <location>
        <begin position="201"/>
        <end position="212"/>
    </location>
</feature>
<feature type="compositionally biased region" description="Low complexity" evidence="2">
    <location>
        <begin position="276"/>
        <end position="285"/>
    </location>
</feature>